<dbReference type="RefSeq" id="WP_237025737.1">
    <property type="nucleotide sequence ID" value="NZ_CP015903.2"/>
</dbReference>
<dbReference type="EMBL" id="CP015904">
    <property type="protein sequence ID" value="ARE13707.1"/>
    <property type="molecule type" value="Genomic_DNA"/>
</dbReference>
<dbReference type="Proteomes" id="UP000192067">
    <property type="component" value="Chromosome"/>
</dbReference>
<feature type="compositionally biased region" description="Polar residues" evidence="2">
    <location>
        <begin position="131"/>
        <end position="145"/>
    </location>
</feature>
<accession>A0AAC9R5L5</accession>
<name>A0AAC9R5L5_LACLL</name>
<sequence>MNKKNLKIPENVHVHENFRTWKSGKQWLYASSVLALIVAGGAIAAPSVKADQVLPGQQTGADNTATGALGSNAGSSGAGSNNVSLANSANNVNYSSAQSAAQSSVVVSSSAQSSAVASSSNPLSANPSSYTDGSVVNSNSSQLKTDSGVAENSVATNTNGSYAVQDLNSSGVAGTATGSSAQASLATPGSSDAILKTSDTNLNSNGAVTAGSGASSSVSFDIKDTQQVPGALNIVNGATGSYTWTVSAPSDLTNAGLSVSNVNVAYDASKGDGALNVNGNEAYYQTAGGDYVIGTENVPGYPTGSSAASMFTPTESAASIMASASSVAASYSDANIALASQYADAQSLYNSYYAANGFDGTAASYANNLVAIQASIASNNNAIAALDIGSTPGYLRSSVASQAVVNITYTTDSNVASQLNTAFTAAWGTVVAGPIPGIAQGISNVIQGIANNLGNALNGNIVSSLITTIANGVLQTVTAVTNGLIPTDVIQNFITNTVNSAFGSTNISLNGLLSGGTSVITNALNSIFGAQLPIINQSIGQLVGVNVSGITQGIQTGMGQVSSLINTLATALNGYAANVQASQDQMTALAKEVPEVINANGTFNESFLANVTQNADGTYTVSDTGSHSPLTALTNKVALVVNGYIQATSTGLKTIVTIPQTLIDAIAGLSNFNLGLNTGSFLDGVFNTVINGVVNGVGSFASSAMQGLNSVTAGASDLVNNTSNWVTQSTSNIVSQVVNSIANASATGVATVTVGFTAADPSSQIATNLATANHYYQGQSAATTQRQLDNVFVPETFKVTPTALAGQTNTTTDYR</sequence>
<evidence type="ECO:0000256" key="1">
    <source>
        <dbReference type="ARBA" id="ARBA00022729"/>
    </source>
</evidence>
<evidence type="ECO:0000256" key="3">
    <source>
        <dbReference type="SAM" id="Phobius"/>
    </source>
</evidence>
<proteinExistence type="predicted"/>
<feature type="compositionally biased region" description="Low complexity" evidence="2">
    <location>
        <begin position="67"/>
        <end position="79"/>
    </location>
</feature>
<feature type="transmembrane region" description="Helical" evidence="3">
    <location>
        <begin position="27"/>
        <end position="48"/>
    </location>
</feature>
<dbReference type="InterPro" id="IPR022263">
    <property type="entry name" value="KxYKxGKxW"/>
</dbReference>
<feature type="region of interest" description="Disordered" evidence="2">
    <location>
        <begin position="55"/>
        <end position="79"/>
    </location>
</feature>
<dbReference type="NCBIfam" id="TIGR03715">
    <property type="entry name" value="KxYKxGKxW"/>
    <property type="match status" value="1"/>
</dbReference>
<evidence type="ECO:0000256" key="2">
    <source>
        <dbReference type="SAM" id="MobiDB-lite"/>
    </source>
</evidence>
<feature type="compositionally biased region" description="Low complexity" evidence="2">
    <location>
        <begin position="117"/>
        <end position="130"/>
    </location>
</feature>
<dbReference type="AlphaFoldDB" id="A0AAC9R5L5"/>
<reference evidence="4 5" key="1">
    <citation type="journal article" date="2017" name="BMC Genomics">
        <title>Comparative and functional genomics of the Lactococcus lactis taxon; insights into evolution and niche adaptation.</title>
        <authorList>
            <person name="Kelleher P."/>
            <person name="Bottacini F."/>
            <person name="Mahony J."/>
            <person name="Kilcawley K.N."/>
            <person name="van Sinderen D."/>
        </authorList>
    </citation>
    <scope>NUCLEOTIDE SEQUENCE [LARGE SCALE GENOMIC DNA]</scope>
    <source>
        <strain evidence="4 5">UC11</strain>
    </source>
</reference>
<gene>
    <name evidence="4" type="ORF">LLUC11_1376</name>
</gene>
<keyword evidence="1" id="KW-0732">Signal</keyword>
<feature type="compositionally biased region" description="Polar residues" evidence="2">
    <location>
        <begin position="55"/>
        <end position="66"/>
    </location>
</feature>
<evidence type="ECO:0008006" key="6">
    <source>
        <dbReference type="Google" id="ProtNLM"/>
    </source>
</evidence>
<keyword evidence="3" id="KW-0472">Membrane</keyword>
<feature type="region of interest" description="Disordered" evidence="2">
    <location>
        <begin position="117"/>
        <end position="152"/>
    </location>
</feature>
<keyword evidence="3" id="KW-1133">Transmembrane helix</keyword>
<organism evidence="4 5">
    <name type="scientific">Lactococcus lactis subsp. lactis</name>
    <name type="common">Streptococcus lactis</name>
    <dbReference type="NCBI Taxonomy" id="1360"/>
    <lineage>
        <taxon>Bacteria</taxon>
        <taxon>Bacillati</taxon>
        <taxon>Bacillota</taxon>
        <taxon>Bacilli</taxon>
        <taxon>Lactobacillales</taxon>
        <taxon>Streptococcaceae</taxon>
        <taxon>Lactococcus</taxon>
    </lineage>
</organism>
<evidence type="ECO:0000313" key="5">
    <source>
        <dbReference type="Proteomes" id="UP000192067"/>
    </source>
</evidence>
<evidence type="ECO:0000313" key="4">
    <source>
        <dbReference type="EMBL" id="ARE13707.1"/>
    </source>
</evidence>
<protein>
    <recommendedName>
        <fullName evidence="6">KxYKxGKxW signal peptide</fullName>
    </recommendedName>
</protein>
<keyword evidence="3" id="KW-0812">Transmembrane</keyword>